<comment type="caution">
    <text evidence="1">The sequence shown here is derived from an EMBL/GenBank/DDBJ whole genome shotgun (WGS) entry which is preliminary data.</text>
</comment>
<evidence type="ECO:0000313" key="1">
    <source>
        <dbReference type="EMBL" id="KAJ8929975.1"/>
    </source>
</evidence>
<evidence type="ECO:0000313" key="2">
    <source>
        <dbReference type="Proteomes" id="UP001162156"/>
    </source>
</evidence>
<dbReference type="Proteomes" id="UP001162156">
    <property type="component" value="Unassembled WGS sequence"/>
</dbReference>
<accession>A0AAV8WV70</accession>
<proteinExistence type="predicted"/>
<gene>
    <name evidence="1" type="ORF">NQ314_017298</name>
</gene>
<protein>
    <submittedName>
        <fullName evidence="1">Uncharacterized protein</fullName>
    </submittedName>
</protein>
<organism evidence="1 2">
    <name type="scientific">Rhamnusium bicolor</name>
    <dbReference type="NCBI Taxonomy" id="1586634"/>
    <lineage>
        <taxon>Eukaryota</taxon>
        <taxon>Metazoa</taxon>
        <taxon>Ecdysozoa</taxon>
        <taxon>Arthropoda</taxon>
        <taxon>Hexapoda</taxon>
        <taxon>Insecta</taxon>
        <taxon>Pterygota</taxon>
        <taxon>Neoptera</taxon>
        <taxon>Endopterygota</taxon>
        <taxon>Coleoptera</taxon>
        <taxon>Polyphaga</taxon>
        <taxon>Cucujiformia</taxon>
        <taxon>Chrysomeloidea</taxon>
        <taxon>Cerambycidae</taxon>
        <taxon>Lepturinae</taxon>
        <taxon>Rhagiini</taxon>
        <taxon>Rhamnusium</taxon>
    </lineage>
</organism>
<name>A0AAV8WV70_9CUCU</name>
<dbReference type="AlphaFoldDB" id="A0AAV8WV70"/>
<reference evidence="1" key="1">
    <citation type="journal article" date="2023" name="Insect Mol. Biol.">
        <title>Genome sequencing provides insights into the evolution of gene families encoding plant cell wall-degrading enzymes in longhorned beetles.</title>
        <authorList>
            <person name="Shin N.R."/>
            <person name="Okamura Y."/>
            <person name="Kirsch R."/>
            <person name="Pauchet Y."/>
        </authorList>
    </citation>
    <scope>NUCLEOTIDE SEQUENCE</scope>
    <source>
        <strain evidence="1">RBIC_L_NR</strain>
    </source>
</reference>
<sequence>MDNTEEGIKRKSRLAVFEHVTEKEKSPRRITFRANRLDLGDSSPSESELVVDDDKEKPVSIFIFLQFRRDILE</sequence>
<dbReference type="EMBL" id="JANEYF010004830">
    <property type="protein sequence ID" value="KAJ8929975.1"/>
    <property type="molecule type" value="Genomic_DNA"/>
</dbReference>
<keyword evidence="2" id="KW-1185">Reference proteome</keyword>